<feature type="transmembrane region" description="Helical" evidence="7">
    <location>
        <begin position="16"/>
        <end position="38"/>
    </location>
</feature>
<dbReference type="GO" id="GO:0140359">
    <property type="term" value="F:ABC-type transporter activity"/>
    <property type="evidence" value="ECO:0007669"/>
    <property type="project" value="InterPro"/>
</dbReference>
<evidence type="ECO:0000256" key="6">
    <source>
        <dbReference type="ARBA" id="ARBA00023136"/>
    </source>
</evidence>
<dbReference type="STRING" id="33033.NW74_06405"/>
<evidence type="ECO:0000313" key="10">
    <source>
        <dbReference type="EMBL" id="AIZ36985.1"/>
    </source>
</evidence>
<dbReference type="GO" id="GO:0034040">
    <property type="term" value="F:ATPase-coupled lipid transmembrane transporter activity"/>
    <property type="evidence" value="ECO:0007669"/>
    <property type="project" value="TreeGrafter"/>
</dbReference>
<evidence type="ECO:0000259" key="9">
    <source>
        <dbReference type="PROSITE" id="PS50929"/>
    </source>
</evidence>
<keyword evidence="5 7" id="KW-1133">Transmembrane helix</keyword>
<evidence type="ECO:0008006" key="12">
    <source>
        <dbReference type="Google" id="ProtNLM"/>
    </source>
</evidence>
<dbReference type="SMART" id="SM00382">
    <property type="entry name" value="AAA"/>
    <property type="match status" value="1"/>
</dbReference>
<keyword evidence="6 7" id="KW-0472">Membrane</keyword>
<feature type="transmembrane region" description="Helical" evidence="7">
    <location>
        <begin position="53"/>
        <end position="74"/>
    </location>
</feature>
<dbReference type="Gene3D" id="3.40.50.300">
    <property type="entry name" value="P-loop containing nucleotide triphosphate hydrolases"/>
    <property type="match status" value="1"/>
</dbReference>
<dbReference type="InterPro" id="IPR003439">
    <property type="entry name" value="ABC_transporter-like_ATP-bd"/>
</dbReference>
<dbReference type="SUPFAM" id="SSF52540">
    <property type="entry name" value="P-loop containing nucleoside triphosphate hydrolases"/>
    <property type="match status" value="1"/>
</dbReference>
<accession>A0A0B4S2C9</accession>
<dbReference type="InterPro" id="IPR003593">
    <property type="entry name" value="AAA+_ATPase"/>
</dbReference>
<dbReference type="GO" id="GO:0005886">
    <property type="term" value="C:plasma membrane"/>
    <property type="evidence" value="ECO:0007669"/>
    <property type="project" value="UniProtKB-SubCell"/>
</dbReference>
<dbReference type="Pfam" id="PF00664">
    <property type="entry name" value="ABC_membrane"/>
    <property type="match status" value="1"/>
</dbReference>
<evidence type="ECO:0000256" key="7">
    <source>
        <dbReference type="SAM" id="Phobius"/>
    </source>
</evidence>
<evidence type="ECO:0000313" key="11">
    <source>
        <dbReference type="Proteomes" id="UP000031386"/>
    </source>
</evidence>
<evidence type="ECO:0000256" key="1">
    <source>
        <dbReference type="ARBA" id="ARBA00004651"/>
    </source>
</evidence>
<comment type="subcellular location">
    <subcellularLocation>
        <location evidence="1">Cell membrane</location>
        <topology evidence="1">Multi-pass membrane protein</topology>
    </subcellularLocation>
</comment>
<dbReference type="InterPro" id="IPR036640">
    <property type="entry name" value="ABC1_TM_sf"/>
</dbReference>
<dbReference type="EMBL" id="CP009761">
    <property type="protein sequence ID" value="AIZ36985.1"/>
    <property type="molecule type" value="Genomic_DNA"/>
</dbReference>
<dbReference type="InterPro" id="IPR027417">
    <property type="entry name" value="P-loop_NTPase"/>
</dbReference>
<dbReference type="PROSITE" id="PS50929">
    <property type="entry name" value="ABC_TM1F"/>
    <property type="match status" value="1"/>
</dbReference>
<keyword evidence="2 7" id="KW-0812">Transmembrane</keyword>
<evidence type="ECO:0000256" key="4">
    <source>
        <dbReference type="ARBA" id="ARBA00022840"/>
    </source>
</evidence>
<keyword evidence="3" id="KW-0547">Nucleotide-binding</keyword>
<dbReference type="CDD" id="cd07346">
    <property type="entry name" value="ABC_6TM_exporters"/>
    <property type="match status" value="1"/>
</dbReference>
<dbReference type="SUPFAM" id="SSF90123">
    <property type="entry name" value="ABC transporter transmembrane region"/>
    <property type="match status" value="1"/>
</dbReference>
<dbReference type="PANTHER" id="PTHR24221:SF654">
    <property type="entry name" value="ATP-BINDING CASSETTE SUB-FAMILY B MEMBER 6"/>
    <property type="match status" value="1"/>
</dbReference>
<dbReference type="PROSITE" id="PS00211">
    <property type="entry name" value="ABC_TRANSPORTER_1"/>
    <property type="match status" value="1"/>
</dbReference>
<dbReference type="Gene3D" id="1.20.1560.10">
    <property type="entry name" value="ABC transporter type 1, transmembrane domain"/>
    <property type="match status" value="1"/>
</dbReference>
<keyword evidence="11" id="KW-1185">Reference proteome</keyword>
<reference evidence="10 11" key="1">
    <citation type="submission" date="2014-10" db="EMBL/GenBank/DDBJ databases">
        <title>Complete genome sequence of Parvimonas micra KCOM 1535 (= ChDC B708).</title>
        <authorList>
            <person name="Kook J.-K."/>
            <person name="Park S.-N."/>
            <person name="Lim Y.K."/>
            <person name="Roh H."/>
        </authorList>
    </citation>
    <scope>NUCLEOTIDE SEQUENCE [LARGE SCALE GENOMIC DNA]</scope>
    <source>
        <strain evidence="11">KCOM 1535 / ChDC B708</strain>
    </source>
</reference>
<dbReference type="KEGG" id="pmic:NW74_06405"/>
<dbReference type="InterPro" id="IPR039421">
    <property type="entry name" value="Type_1_exporter"/>
</dbReference>
<dbReference type="AlphaFoldDB" id="A0A0B4S2C9"/>
<sequence length="536" mass="62159">MKNSKFDLPIKLKKSSVIFLCIFSLGVYFISLIFPYIFKSILDNIGNMDSGKLYLYIFGIIVFAGFVHGISYLCDYLNQIFCNKTALKYQKQIVKKISKINTPDYEGMSKAKVLNLLNYDIAVIYTYINLKIDLVVDSIKILLVALILIKINYILAIITFVLIPIYYLGNYFNKNRMEKLASEEMKLNDKIFEQEEDVVYKKTSIELFKAWGLFFKKFNYIAEKRWNITGTKHKFLILNMEFPKFISTLSPFIVLILGASFVHRGIFTIGTLIMFLQYAQMIYTPITSIANLKANANSSVASFERIRNFLNYENEENNYSKLFVKQENSIEIKNVEITNAKDELLFKIDDFTISKNGLYILKGDNGTGKTTLLNLLAGVYSIKQIKEKGGYFRISEDKKDDISYLYNPAMLFNGTVRENIVLTEIEREEQISKMRNLLKRFNAKDENYEVKTNPANLSLGEQQKLFLIRTFMQEKSIVLLDEPSANLDIESKAILRDFLEEEKRKSIMILIAHDLLYEEIADEIYTINNKNLELSK</sequence>
<dbReference type="InterPro" id="IPR011527">
    <property type="entry name" value="ABC1_TM_dom"/>
</dbReference>
<dbReference type="RefSeq" id="WP_041954541.1">
    <property type="nucleotide sequence ID" value="NZ_CP009761.1"/>
</dbReference>
<organism evidence="10 11">
    <name type="scientific">Parvimonas micra</name>
    <dbReference type="NCBI Taxonomy" id="33033"/>
    <lineage>
        <taxon>Bacteria</taxon>
        <taxon>Bacillati</taxon>
        <taxon>Bacillota</taxon>
        <taxon>Tissierellia</taxon>
        <taxon>Tissierellales</taxon>
        <taxon>Peptoniphilaceae</taxon>
        <taxon>Parvimonas</taxon>
    </lineage>
</organism>
<dbReference type="PROSITE" id="PS50893">
    <property type="entry name" value="ABC_TRANSPORTER_2"/>
    <property type="match status" value="1"/>
</dbReference>
<evidence type="ECO:0000259" key="8">
    <source>
        <dbReference type="PROSITE" id="PS50893"/>
    </source>
</evidence>
<keyword evidence="4" id="KW-0067">ATP-binding</keyword>
<evidence type="ECO:0000256" key="3">
    <source>
        <dbReference type="ARBA" id="ARBA00022741"/>
    </source>
</evidence>
<dbReference type="Pfam" id="PF00005">
    <property type="entry name" value="ABC_tran"/>
    <property type="match status" value="1"/>
</dbReference>
<feature type="transmembrane region" description="Helical" evidence="7">
    <location>
        <begin position="252"/>
        <end position="276"/>
    </location>
</feature>
<feature type="domain" description="ABC transporter" evidence="8">
    <location>
        <begin position="330"/>
        <end position="534"/>
    </location>
</feature>
<evidence type="ECO:0000256" key="5">
    <source>
        <dbReference type="ARBA" id="ARBA00022989"/>
    </source>
</evidence>
<dbReference type="OrthoDB" id="48508at2"/>
<proteinExistence type="predicted"/>
<feature type="domain" description="ABC transmembrane type-1" evidence="9">
    <location>
        <begin position="18"/>
        <end position="292"/>
    </location>
</feature>
<dbReference type="GO" id="GO:0005524">
    <property type="term" value="F:ATP binding"/>
    <property type="evidence" value="ECO:0007669"/>
    <property type="project" value="UniProtKB-KW"/>
</dbReference>
<name>A0A0B4S2C9_9FIRM</name>
<dbReference type="InterPro" id="IPR017871">
    <property type="entry name" value="ABC_transporter-like_CS"/>
</dbReference>
<feature type="transmembrane region" description="Helical" evidence="7">
    <location>
        <begin position="141"/>
        <end position="167"/>
    </location>
</feature>
<dbReference type="Proteomes" id="UP000031386">
    <property type="component" value="Chromosome"/>
</dbReference>
<protein>
    <recommendedName>
        <fullName evidence="12">ABC transporter ATP-binding protein</fullName>
    </recommendedName>
</protein>
<dbReference type="PANTHER" id="PTHR24221">
    <property type="entry name" value="ATP-BINDING CASSETTE SUB-FAMILY B"/>
    <property type="match status" value="1"/>
</dbReference>
<evidence type="ECO:0000256" key="2">
    <source>
        <dbReference type="ARBA" id="ARBA00022692"/>
    </source>
</evidence>
<dbReference type="GO" id="GO:0016887">
    <property type="term" value="F:ATP hydrolysis activity"/>
    <property type="evidence" value="ECO:0007669"/>
    <property type="project" value="InterPro"/>
</dbReference>
<gene>
    <name evidence="10" type="ORF">NW74_06405</name>
</gene>